<feature type="region of interest" description="Disordered" evidence="1">
    <location>
        <begin position="560"/>
        <end position="587"/>
    </location>
</feature>
<accession>A0A2S6IFV5</accession>
<evidence type="ECO:0000313" key="4">
    <source>
        <dbReference type="EMBL" id="PPK93091.1"/>
    </source>
</evidence>
<protein>
    <submittedName>
        <fullName evidence="4">Vancomycin resistance protein YoaR</fullName>
    </submittedName>
</protein>
<comment type="caution">
    <text evidence="4">The sequence shown here is derived from an EMBL/GenBank/DDBJ whole genome shotgun (WGS) entry which is preliminary data.</text>
</comment>
<keyword evidence="2" id="KW-0812">Transmembrane</keyword>
<dbReference type="InterPro" id="IPR022029">
    <property type="entry name" value="YoaR-like_PG-bd"/>
</dbReference>
<dbReference type="OrthoDB" id="9813301at2"/>
<dbReference type="PANTHER" id="PTHR35788:SF1">
    <property type="entry name" value="EXPORTED PROTEIN"/>
    <property type="match status" value="1"/>
</dbReference>
<evidence type="ECO:0000256" key="1">
    <source>
        <dbReference type="SAM" id="MobiDB-lite"/>
    </source>
</evidence>
<evidence type="ECO:0000313" key="5">
    <source>
        <dbReference type="Proteomes" id="UP000239485"/>
    </source>
</evidence>
<feature type="compositionally biased region" description="Pro residues" evidence="1">
    <location>
        <begin position="628"/>
        <end position="647"/>
    </location>
</feature>
<keyword evidence="2" id="KW-0472">Membrane</keyword>
<dbReference type="RefSeq" id="WP_104433918.1">
    <property type="nucleotide sequence ID" value="NZ_PTJD01000011.1"/>
</dbReference>
<name>A0A2S6IFV5_9ACTN</name>
<dbReference type="AlphaFoldDB" id="A0A2S6IFV5"/>
<proteinExistence type="predicted"/>
<feature type="compositionally biased region" description="Low complexity" evidence="1">
    <location>
        <begin position="272"/>
        <end position="308"/>
    </location>
</feature>
<feature type="compositionally biased region" description="Basic and acidic residues" evidence="1">
    <location>
        <begin position="572"/>
        <end position="587"/>
    </location>
</feature>
<sequence>MDQQHLATSGAPSGAAQGPVPRGRRLPGRPWLWWTGGALALTGAAYGGAALATAGEVPRGTTVAGVDVGGLSRAEAEQSLSTAAGSLGATPVPVVVSVAGEPVEAALDPAAAGLRLDVEATLEELTGSSWDPRVLWRHVAGGWEAEPVTDVDAAALREALRGFAERVDAAPVEGSITFVEGRAVAGEAREGRRLDVVAGTDLLAQRWPLPAGTTPVELPADVLRPRVDAEEVATAMREAAEPAVSGPLVVVTGGREVVLPPEAFTPALSMQAGPRAEGPAASEAPASEVPASEAPATPAAAPAAATTPAGKSEGQLLLTVDGIALEAAVLAAAPDLEVPPRDATVEIRDGVPVVVPAVDGADLDPVRLAEAALPALTSPERRAVVELVPRPAELTTAEAEALGVREVISTFSTKLTSNAARTENIRRAAESVDGTLLEPGEEFSLNQVVGERTAARGFNKAPVINNGLLVDGYGGGVSQLATTTFNAMFFAGLDELEHKPHSFYISRYPEGREATVDWRSIDLRFRNDSAHGVLVKAEVAGGQVTVTFWGTKEWDVQAEKSPRRNIRTPGVKYDESPKCEPQDPHTGFDVDVTRIARHLVTGEVRRETWSHRYKAGDRVICGPDPAKPKPTPTPEPAAPVPAPAPGG</sequence>
<gene>
    <name evidence="4" type="ORF">CLV92_1117</name>
</gene>
<evidence type="ECO:0000259" key="3">
    <source>
        <dbReference type="Pfam" id="PF12229"/>
    </source>
</evidence>
<dbReference type="InterPro" id="IPR007391">
    <property type="entry name" value="Vancomycin_resist_VanW"/>
</dbReference>
<keyword evidence="2" id="KW-1133">Transmembrane helix</keyword>
<reference evidence="4 5" key="1">
    <citation type="submission" date="2018-02" db="EMBL/GenBank/DDBJ databases">
        <title>Genomic Encyclopedia of Archaeal and Bacterial Type Strains, Phase II (KMG-II): from individual species to whole genera.</title>
        <authorList>
            <person name="Goeker M."/>
        </authorList>
    </citation>
    <scope>NUCLEOTIDE SEQUENCE [LARGE SCALE GENOMIC DNA]</scope>
    <source>
        <strain evidence="4 5">DSM 22857</strain>
    </source>
</reference>
<feature type="domain" description="YoaR-like putative peptidoglycan binding" evidence="3">
    <location>
        <begin position="312"/>
        <end position="378"/>
    </location>
</feature>
<feature type="region of interest" description="Disordered" evidence="1">
    <location>
        <begin position="617"/>
        <end position="647"/>
    </location>
</feature>
<dbReference type="PANTHER" id="PTHR35788">
    <property type="entry name" value="EXPORTED PROTEIN-RELATED"/>
    <property type="match status" value="1"/>
</dbReference>
<feature type="transmembrane region" description="Helical" evidence="2">
    <location>
        <begin position="31"/>
        <end position="52"/>
    </location>
</feature>
<evidence type="ECO:0000256" key="2">
    <source>
        <dbReference type="SAM" id="Phobius"/>
    </source>
</evidence>
<feature type="compositionally biased region" description="Polar residues" evidence="1">
    <location>
        <begin position="1"/>
        <end position="11"/>
    </location>
</feature>
<keyword evidence="5" id="KW-1185">Reference proteome</keyword>
<feature type="region of interest" description="Disordered" evidence="1">
    <location>
        <begin position="1"/>
        <end position="27"/>
    </location>
</feature>
<dbReference type="InterPro" id="IPR052913">
    <property type="entry name" value="Glycopeptide_resist_protein"/>
</dbReference>
<organism evidence="4 5">
    <name type="scientific">Kineococcus xinjiangensis</name>
    <dbReference type="NCBI Taxonomy" id="512762"/>
    <lineage>
        <taxon>Bacteria</taxon>
        <taxon>Bacillati</taxon>
        <taxon>Actinomycetota</taxon>
        <taxon>Actinomycetes</taxon>
        <taxon>Kineosporiales</taxon>
        <taxon>Kineosporiaceae</taxon>
        <taxon>Kineococcus</taxon>
    </lineage>
</organism>
<dbReference type="Pfam" id="PF04294">
    <property type="entry name" value="VanW"/>
    <property type="match status" value="1"/>
</dbReference>
<dbReference type="Pfam" id="PF12229">
    <property type="entry name" value="PG_binding_4"/>
    <property type="match status" value="1"/>
</dbReference>
<feature type="region of interest" description="Disordered" evidence="1">
    <location>
        <begin position="271"/>
        <end position="308"/>
    </location>
</feature>
<dbReference type="EMBL" id="PTJD01000011">
    <property type="protein sequence ID" value="PPK93091.1"/>
    <property type="molecule type" value="Genomic_DNA"/>
</dbReference>
<dbReference type="Proteomes" id="UP000239485">
    <property type="component" value="Unassembled WGS sequence"/>
</dbReference>